<reference evidence="1 2" key="1">
    <citation type="journal article" date="2019" name="Appl. Environ. Microbiol.">
        <title>Environmental Evidence and Genomic Insight of Iron-oxidizing Bacteria Preference Towards More Corrosion Resistant Stainless Steel at Higher Salinities.</title>
        <authorList>
            <person name="Garrison C.E."/>
            <person name="Price K.A."/>
            <person name="Field E.K."/>
        </authorList>
    </citation>
    <scope>NUCLEOTIDE SEQUENCE [LARGE SCALE GENOMIC DNA]</scope>
    <source>
        <strain evidence="1 2">P3</strain>
    </source>
</reference>
<dbReference type="AlphaFoldDB" id="A0A5R9GWB2"/>
<accession>A0A5R9GWB2</accession>
<keyword evidence="2" id="KW-1185">Reference proteome</keyword>
<protein>
    <submittedName>
        <fullName evidence="1">Adenylate/guanylate cyclase domain-containing protein</fullName>
    </submittedName>
</protein>
<dbReference type="SUPFAM" id="SSF55073">
    <property type="entry name" value="Nucleotide cyclase"/>
    <property type="match status" value="1"/>
</dbReference>
<comment type="caution">
    <text evidence="1">The sequence shown here is derived from an EMBL/GenBank/DDBJ whole genome shotgun (WGS) entry which is preliminary data.</text>
</comment>
<name>A0A5R9GWB2_9PROT</name>
<dbReference type="InterPro" id="IPR029787">
    <property type="entry name" value="Nucleotide_cyclase"/>
</dbReference>
<proteinExistence type="predicted"/>
<dbReference type="OrthoDB" id="9806704at2"/>
<gene>
    <name evidence="1" type="ORF">FEF65_07325</name>
</gene>
<evidence type="ECO:0000313" key="2">
    <source>
        <dbReference type="Proteomes" id="UP000306585"/>
    </source>
</evidence>
<evidence type="ECO:0000313" key="1">
    <source>
        <dbReference type="EMBL" id="TLS67374.1"/>
    </source>
</evidence>
<dbReference type="Proteomes" id="UP000306585">
    <property type="component" value="Unassembled WGS sequence"/>
</dbReference>
<dbReference type="Gene3D" id="3.30.70.1230">
    <property type="entry name" value="Nucleotide cyclase"/>
    <property type="match status" value="1"/>
</dbReference>
<sequence>MFCDLRDSTDILSNFEQGKYGKHTDGGHCFTYEKFIFDVHKTSYEYLYLGHNKTHTEIYGDGLMAIFPEDNTNYILENIYSLTKQMRVYNDSEGVGVVRPSIDMGFGITVADITLVYYYLDQRYHPIGMGVHEAARIEGVSKFYDARVLISERFFHDTVAYIDADPRFSYRFIDRVCLKNFHEPVSLYEILVDNDPRFDQKIRSVPLYSEAYDKYCAGDWQQARELFLRVYHDYGLGTGLVMANRCELLVQHPPQEWCGVWSLQDK</sequence>
<organism evidence="1 2">
    <name type="scientific">Mariprofundus erugo</name>
    <dbReference type="NCBI Taxonomy" id="2528639"/>
    <lineage>
        <taxon>Bacteria</taxon>
        <taxon>Pseudomonadati</taxon>
        <taxon>Pseudomonadota</taxon>
        <taxon>Candidatius Mariprofundia</taxon>
        <taxon>Mariprofundales</taxon>
        <taxon>Mariprofundaceae</taxon>
        <taxon>Mariprofundus</taxon>
    </lineage>
</organism>
<dbReference type="EMBL" id="VBRY01000006">
    <property type="protein sequence ID" value="TLS67374.1"/>
    <property type="molecule type" value="Genomic_DNA"/>
</dbReference>